<evidence type="ECO:0000256" key="5">
    <source>
        <dbReference type="ARBA" id="ARBA00023128"/>
    </source>
</evidence>
<reference evidence="9 10" key="1">
    <citation type="journal article" date="2024" name="Insects">
        <title>An Improved Chromosome-Level Genome Assembly of the Firefly Pyrocoelia pectoralis.</title>
        <authorList>
            <person name="Fu X."/>
            <person name="Meyer-Rochow V.B."/>
            <person name="Ballantyne L."/>
            <person name="Zhu X."/>
        </authorList>
    </citation>
    <scope>NUCLEOTIDE SEQUENCE [LARGE SCALE GENOMIC DNA]</scope>
    <source>
        <strain evidence="9">XCY_ONT2</strain>
    </source>
</reference>
<comment type="similarity">
    <text evidence="2 7">Belongs to the COA3 family.</text>
</comment>
<keyword evidence="10" id="KW-1185">Reference proteome</keyword>
<keyword evidence="6 7" id="KW-0472">Membrane</keyword>
<dbReference type="PANTHER" id="PTHR15642:SF3">
    <property type="entry name" value="CYTOCHROME C OXIDASE ASSEMBLY FACTOR 3 HOMOLOG, MITOCHONDRIAL"/>
    <property type="match status" value="1"/>
</dbReference>
<dbReference type="InterPro" id="IPR041752">
    <property type="entry name" value="Coa3"/>
</dbReference>
<dbReference type="GO" id="GO:0005743">
    <property type="term" value="C:mitochondrial inner membrane"/>
    <property type="evidence" value="ECO:0007669"/>
    <property type="project" value="UniProtKB-UniRule"/>
</dbReference>
<evidence type="ECO:0000313" key="10">
    <source>
        <dbReference type="Proteomes" id="UP001329430"/>
    </source>
</evidence>
<organism evidence="9 10">
    <name type="scientific">Pyrocoelia pectoralis</name>
    <dbReference type="NCBI Taxonomy" id="417401"/>
    <lineage>
        <taxon>Eukaryota</taxon>
        <taxon>Metazoa</taxon>
        <taxon>Ecdysozoa</taxon>
        <taxon>Arthropoda</taxon>
        <taxon>Hexapoda</taxon>
        <taxon>Insecta</taxon>
        <taxon>Pterygota</taxon>
        <taxon>Neoptera</taxon>
        <taxon>Endopterygota</taxon>
        <taxon>Coleoptera</taxon>
        <taxon>Polyphaga</taxon>
        <taxon>Elateriformia</taxon>
        <taxon>Elateroidea</taxon>
        <taxon>Lampyridae</taxon>
        <taxon>Lampyrinae</taxon>
        <taxon>Pyrocoelia</taxon>
    </lineage>
</organism>
<comment type="subcellular location">
    <subcellularLocation>
        <location evidence="1">Mitochondrion membrane</location>
        <topology evidence="1">Single-pass membrane protein</topology>
    </subcellularLocation>
</comment>
<name>A0AAN7V7E8_9COLE</name>
<dbReference type="Proteomes" id="UP001329430">
    <property type="component" value="Chromosome 6"/>
</dbReference>
<feature type="transmembrane region" description="Helical" evidence="7">
    <location>
        <begin position="45"/>
        <end position="64"/>
    </location>
</feature>
<evidence type="ECO:0000256" key="2">
    <source>
        <dbReference type="ARBA" id="ARBA00007035"/>
    </source>
</evidence>
<evidence type="ECO:0000256" key="3">
    <source>
        <dbReference type="ARBA" id="ARBA00022692"/>
    </source>
</evidence>
<comment type="subunit">
    <text evidence="7">Component of 250-400 kDa complexes called cytochrome oxidase assembly intermediates or COA complexes.</text>
</comment>
<dbReference type="GO" id="GO:0033617">
    <property type="term" value="P:mitochondrial respiratory chain complex IV assembly"/>
    <property type="evidence" value="ECO:0007669"/>
    <property type="project" value="UniProtKB-UniRule"/>
</dbReference>
<keyword evidence="3 7" id="KW-0812">Transmembrane</keyword>
<proteinExistence type="inferred from homology"/>
<keyword evidence="5 7" id="KW-0496">Mitochondrion</keyword>
<gene>
    <name evidence="9" type="ORF">RI129_008479</name>
</gene>
<dbReference type="Pfam" id="PF09813">
    <property type="entry name" value="Coa3_cc"/>
    <property type="match status" value="1"/>
</dbReference>
<evidence type="ECO:0000256" key="1">
    <source>
        <dbReference type="ARBA" id="ARBA00004304"/>
    </source>
</evidence>
<evidence type="ECO:0000256" key="6">
    <source>
        <dbReference type="ARBA" id="ARBA00023136"/>
    </source>
</evidence>
<sequence length="84" mass="9690">MSGEDRMPKIDPNKLKTSDLNLMKIIELQNLERVKKLQRLRRNNIISGCLLGAGVISIYAYTILSVKQERFLDDFDEPAKIIEK</sequence>
<protein>
    <recommendedName>
        <fullName evidence="7">Cytochrome c oxidase assembly factor 3</fullName>
    </recommendedName>
</protein>
<dbReference type="PANTHER" id="PTHR15642">
    <property type="entry name" value="CYTOCHROME C OXIDASE ASSEMBLY FACTOR 3, MITOCHONDRIAL"/>
    <property type="match status" value="1"/>
</dbReference>
<dbReference type="EMBL" id="JAVRBK010000006">
    <property type="protein sequence ID" value="KAK5642312.1"/>
    <property type="molecule type" value="Genomic_DNA"/>
</dbReference>
<dbReference type="AlphaFoldDB" id="A0AAN7V7E8"/>
<dbReference type="InterPro" id="IPR018628">
    <property type="entry name" value="Coa3_CC"/>
</dbReference>
<keyword evidence="7" id="KW-0999">Mitochondrion inner membrane</keyword>
<feature type="domain" description="Cytochrome c oxidase assembly factor 3 mitochondrial coiled-coil" evidence="8">
    <location>
        <begin position="30"/>
        <end position="78"/>
    </location>
</feature>
<evidence type="ECO:0000259" key="8">
    <source>
        <dbReference type="Pfam" id="PF09813"/>
    </source>
</evidence>
<evidence type="ECO:0000256" key="4">
    <source>
        <dbReference type="ARBA" id="ARBA00022989"/>
    </source>
</evidence>
<accession>A0AAN7V7E8</accession>
<evidence type="ECO:0000256" key="7">
    <source>
        <dbReference type="RuleBase" id="RU367056"/>
    </source>
</evidence>
<keyword evidence="4 7" id="KW-1133">Transmembrane helix</keyword>
<evidence type="ECO:0000313" key="9">
    <source>
        <dbReference type="EMBL" id="KAK5642312.1"/>
    </source>
</evidence>
<comment type="function">
    <text evidence="7">Required for assembly of cytochrome c oxidase (complex IV).</text>
</comment>
<comment type="caution">
    <text evidence="9">The sequence shown here is derived from an EMBL/GenBank/DDBJ whole genome shotgun (WGS) entry which is preliminary data.</text>
</comment>